<dbReference type="InterPro" id="IPR011992">
    <property type="entry name" value="EF-hand-dom_pair"/>
</dbReference>
<feature type="domain" description="EF-hand" evidence="3">
    <location>
        <begin position="117"/>
        <end position="152"/>
    </location>
</feature>
<dbReference type="InterPro" id="IPR018247">
    <property type="entry name" value="EF_Hand_1_Ca_BS"/>
</dbReference>
<evidence type="ECO:0000259" key="3">
    <source>
        <dbReference type="PROSITE" id="PS50222"/>
    </source>
</evidence>
<dbReference type="PROSITE" id="PS00018">
    <property type="entry name" value="EF_HAND_1"/>
    <property type="match status" value="1"/>
</dbReference>
<dbReference type="Pfam" id="PF13405">
    <property type="entry name" value="EF-hand_6"/>
    <property type="match status" value="1"/>
</dbReference>
<dbReference type="AlphaFoldDB" id="A0A5J5A8L4"/>
<dbReference type="Proteomes" id="UP000325577">
    <property type="component" value="Linkage Group LG3"/>
</dbReference>
<dbReference type="PROSITE" id="PS50222">
    <property type="entry name" value="EF_HAND_2"/>
    <property type="match status" value="1"/>
</dbReference>
<evidence type="ECO:0000313" key="4">
    <source>
        <dbReference type="EMBL" id="KAA8525741.1"/>
    </source>
</evidence>
<dbReference type="InterPro" id="IPR002048">
    <property type="entry name" value="EF_hand_dom"/>
</dbReference>
<evidence type="ECO:0000256" key="1">
    <source>
        <dbReference type="ARBA" id="ARBA00022737"/>
    </source>
</evidence>
<dbReference type="FunFam" id="1.10.238.10:FF:000003">
    <property type="entry name" value="Calmodulin A"/>
    <property type="match status" value="1"/>
</dbReference>
<dbReference type="Gene3D" id="1.10.238.10">
    <property type="entry name" value="EF-hand"/>
    <property type="match status" value="1"/>
</dbReference>
<dbReference type="CDD" id="cd00051">
    <property type="entry name" value="EFh"/>
    <property type="match status" value="1"/>
</dbReference>
<dbReference type="SMART" id="SM00054">
    <property type="entry name" value="EFh"/>
    <property type="match status" value="1"/>
</dbReference>
<keyword evidence="5" id="KW-1185">Reference proteome</keyword>
<gene>
    <name evidence="4" type="ORF">F0562_007608</name>
</gene>
<protein>
    <recommendedName>
        <fullName evidence="3">EF-hand domain-containing protein</fullName>
    </recommendedName>
</protein>
<sequence length="266" mass="29471">MEIDPPFKENLATAKDWRKALNRVVSAGVVLRITACRVSYATGFVADKHHPTRCHRPEQEIAQSRGSRNESITPSLRLLMAIVSLAKRWFATSGCPTLSCCVYRSQGRNSRLANAPYTEEQLRQLFRMFDRDGNGYITAAELAPSMAKLGHPLTVGELTGMSKEASVEAFWVVSAGVVLRITACRVSYATGFVADKHHPTRCHRPEQEIAQSRGSRNESITPSLRLLMAIVSLAKRWFATSGCPTLSCCVYRSQGRNSRLGSEEKP</sequence>
<accession>A0A5J5A8L4</accession>
<dbReference type="GO" id="GO:0005509">
    <property type="term" value="F:calcium ion binding"/>
    <property type="evidence" value="ECO:0007669"/>
    <property type="project" value="InterPro"/>
</dbReference>
<dbReference type="SUPFAM" id="SSF47473">
    <property type="entry name" value="EF-hand"/>
    <property type="match status" value="1"/>
</dbReference>
<keyword evidence="1" id="KW-0677">Repeat</keyword>
<proteinExistence type="predicted"/>
<name>A0A5J5A8L4_9ASTE</name>
<evidence type="ECO:0000313" key="5">
    <source>
        <dbReference type="Proteomes" id="UP000325577"/>
    </source>
</evidence>
<organism evidence="4 5">
    <name type="scientific">Nyssa sinensis</name>
    <dbReference type="NCBI Taxonomy" id="561372"/>
    <lineage>
        <taxon>Eukaryota</taxon>
        <taxon>Viridiplantae</taxon>
        <taxon>Streptophyta</taxon>
        <taxon>Embryophyta</taxon>
        <taxon>Tracheophyta</taxon>
        <taxon>Spermatophyta</taxon>
        <taxon>Magnoliopsida</taxon>
        <taxon>eudicotyledons</taxon>
        <taxon>Gunneridae</taxon>
        <taxon>Pentapetalae</taxon>
        <taxon>asterids</taxon>
        <taxon>Cornales</taxon>
        <taxon>Nyssaceae</taxon>
        <taxon>Nyssa</taxon>
    </lineage>
</organism>
<dbReference type="OrthoDB" id="1667202at2759"/>
<reference evidence="4 5" key="1">
    <citation type="submission" date="2019-09" db="EMBL/GenBank/DDBJ databases">
        <title>A chromosome-level genome assembly of the Chinese tupelo Nyssa sinensis.</title>
        <authorList>
            <person name="Yang X."/>
            <person name="Kang M."/>
            <person name="Yang Y."/>
            <person name="Xiong H."/>
            <person name="Wang M."/>
            <person name="Zhang Z."/>
            <person name="Wang Z."/>
            <person name="Wu H."/>
            <person name="Ma T."/>
            <person name="Liu J."/>
            <person name="Xi Z."/>
        </authorList>
    </citation>
    <scope>NUCLEOTIDE SEQUENCE [LARGE SCALE GENOMIC DNA]</scope>
    <source>
        <strain evidence="4">J267</strain>
        <tissue evidence="4">Leaf</tissue>
    </source>
</reference>
<evidence type="ECO:0000256" key="2">
    <source>
        <dbReference type="ARBA" id="ARBA00022837"/>
    </source>
</evidence>
<dbReference type="EMBL" id="CM018046">
    <property type="protein sequence ID" value="KAA8525741.1"/>
    <property type="molecule type" value="Genomic_DNA"/>
</dbReference>
<keyword evidence="2" id="KW-0106">Calcium</keyword>